<dbReference type="Proteomes" id="UP000276215">
    <property type="component" value="Unassembled WGS sequence"/>
</dbReference>
<evidence type="ECO:0000313" key="2">
    <source>
        <dbReference type="Proteomes" id="UP000276215"/>
    </source>
</evidence>
<feature type="non-terminal residue" evidence="1">
    <location>
        <position position="55"/>
    </location>
</feature>
<keyword evidence="2" id="KW-1185">Reference proteome</keyword>
<protein>
    <submittedName>
        <fullName evidence="1">Uncharacterized protein</fullName>
    </submittedName>
</protein>
<reference evidence="1 2" key="1">
    <citation type="journal article" date="2018" name="Nat. Ecol. Evol.">
        <title>Pezizomycetes genomes reveal the molecular basis of ectomycorrhizal truffle lifestyle.</title>
        <authorList>
            <person name="Murat C."/>
            <person name="Payen T."/>
            <person name="Noel B."/>
            <person name="Kuo A."/>
            <person name="Morin E."/>
            <person name="Chen J."/>
            <person name="Kohler A."/>
            <person name="Krizsan K."/>
            <person name="Balestrini R."/>
            <person name="Da Silva C."/>
            <person name="Montanini B."/>
            <person name="Hainaut M."/>
            <person name="Levati E."/>
            <person name="Barry K.W."/>
            <person name="Belfiori B."/>
            <person name="Cichocki N."/>
            <person name="Clum A."/>
            <person name="Dockter R.B."/>
            <person name="Fauchery L."/>
            <person name="Guy J."/>
            <person name="Iotti M."/>
            <person name="Le Tacon F."/>
            <person name="Lindquist E.A."/>
            <person name="Lipzen A."/>
            <person name="Malagnac F."/>
            <person name="Mello A."/>
            <person name="Molinier V."/>
            <person name="Miyauchi S."/>
            <person name="Poulain J."/>
            <person name="Riccioni C."/>
            <person name="Rubini A."/>
            <person name="Sitrit Y."/>
            <person name="Splivallo R."/>
            <person name="Traeger S."/>
            <person name="Wang M."/>
            <person name="Zifcakova L."/>
            <person name="Wipf D."/>
            <person name="Zambonelli A."/>
            <person name="Paolocci F."/>
            <person name="Nowrousian M."/>
            <person name="Ottonello S."/>
            <person name="Baldrian P."/>
            <person name="Spatafora J.W."/>
            <person name="Henrissat B."/>
            <person name="Nagy L.G."/>
            <person name="Aury J.M."/>
            <person name="Wincker P."/>
            <person name="Grigoriev I.V."/>
            <person name="Bonfante P."/>
            <person name="Martin F.M."/>
        </authorList>
    </citation>
    <scope>NUCLEOTIDE SEQUENCE [LARGE SCALE GENOMIC DNA]</scope>
    <source>
        <strain evidence="1 2">120613-1</strain>
    </source>
</reference>
<dbReference type="EMBL" id="ML120496">
    <property type="protein sequence ID" value="RPA91446.1"/>
    <property type="molecule type" value="Genomic_DNA"/>
</dbReference>
<sequence length="55" mass="6639">DQFFMDFYMNQFKGSGNLKVLEFRKHIMKGTITVETTREVVPRPDLARKRIKEKY</sequence>
<feature type="non-terminal residue" evidence="1">
    <location>
        <position position="1"/>
    </location>
</feature>
<dbReference type="AlphaFoldDB" id="A0A3N4IZY1"/>
<accession>A0A3N4IZY1</accession>
<organism evidence="1 2">
    <name type="scientific">Choiromyces venosus 120613-1</name>
    <dbReference type="NCBI Taxonomy" id="1336337"/>
    <lineage>
        <taxon>Eukaryota</taxon>
        <taxon>Fungi</taxon>
        <taxon>Dikarya</taxon>
        <taxon>Ascomycota</taxon>
        <taxon>Pezizomycotina</taxon>
        <taxon>Pezizomycetes</taxon>
        <taxon>Pezizales</taxon>
        <taxon>Tuberaceae</taxon>
        <taxon>Choiromyces</taxon>
    </lineage>
</organism>
<dbReference type="OrthoDB" id="4175694at2759"/>
<proteinExistence type="predicted"/>
<name>A0A3N4IZY1_9PEZI</name>
<evidence type="ECO:0000313" key="1">
    <source>
        <dbReference type="EMBL" id="RPA91446.1"/>
    </source>
</evidence>
<gene>
    <name evidence="1" type="ORF">L873DRAFT_1569252</name>
</gene>